<dbReference type="Pfam" id="PF13379">
    <property type="entry name" value="NMT1_2"/>
    <property type="match status" value="1"/>
</dbReference>
<organism evidence="2 3">
    <name type="scientific">Roseiterribacter gracilis</name>
    <dbReference type="NCBI Taxonomy" id="2812848"/>
    <lineage>
        <taxon>Bacteria</taxon>
        <taxon>Pseudomonadati</taxon>
        <taxon>Pseudomonadota</taxon>
        <taxon>Alphaproteobacteria</taxon>
        <taxon>Rhodospirillales</taxon>
        <taxon>Roseiterribacteraceae</taxon>
        <taxon>Roseiterribacter</taxon>
    </lineage>
</organism>
<feature type="chain" id="PRO_5035819189" evidence="1">
    <location>
        <begin position="22"/>
        <end position="336"/>
    </location>
</feature>
<accession>A0A8S8XJD4</accession>
<dbReference type="EMBL" id="BOPV01000001">
    <property type="protein sequence ID" value="GIL40850.1"/>
    <property type="molecule type" value="Genomic_DNA"/>
</dbReference>
<keyword evidence="3" id="KW-1185">Reference proteome</keyword>
<gene>
    <name evidence="2" type="ORF">TMPK1_30870</name>
</gene>
<feature type="signal peptide" evidence="1">
    <location>
        <begin position="1"/>
        <end position="21"/>
    </location>
</feature>
<keyword evidence="1" id="KW-0732">Signal</keyword>
<name>A0A8S8XJD4_9PROT</name>
<evidence type="ECO:0000313" key="2">
    <source>
        <dbReference type="EMBL" id="GIL40850.1"/>
    </source>
</evidence>
<protein>
    <submittedName>
        <fullName evidence="2">ABC transporter substrate-binding protein</fullName>
    </submittedName>
</protein>
<dbReference type="RefSeq" id="WP_420244072.1">
    <property type="nucleotide sequence ID" value="NZ_BOPV01000001.1"/>
</dbReference>
<dbReference type="SUPFAM" id="SSF53850">
    <property type="entry name" value="Periplasmic binding protein-like II"/>
    <property type="match status" value="1"/>
</dbReference>
<dbReference type="PANTHER" id="PTHR30024">
    <property type="entry name" value="ALIPHATIC SULFONATES-BINDING PROTEIN-RELATED"/>
    <property type="match status" value="1"/>
</dbReference>
<evidence type="ECO:0000313" key="3">
    <source>
        <dbReference type="Proteomes" id="UP000681075"/>
    </source>
</evidence>
<sequence>MKKVISCALLAAMLTTGVLYAERARAEVNEIRAAQQYGLSYLALMVMEDQKLIEKHAKDGGIDLKVTWAKLGGPAAMNDALLSGGLDFASGGVPGLITLWSKTKDSPLAVKGVGALNNMPVELITSNPNVKSVKDFTEKDKIAVTSVKVSTQAMLLEQAAAQAFGKENFAKLDPLTVSLPHPEAMVALLSGSGAITAHFASPPFSYTEKAKGFRVVAKNYDILGGRATFNVVWTTSKFANANPKAYAAFAAAFAEATDWINKNKQAAAELYKRMANTNETIEQLMQMLNDPEIDMTLTPNKTMVTAEFMEQIGTIKVKPASWKDLFFPNVHNLPGS</sequence>
<reference evidence="2" key="1">
    <citation type="submission" date="2021-02" db="EMBL/GenBank/DDBJ databases">
        <title>Genome sequence of Rhodospirillales sp. strain TMPK1 isolated from soil.</title>
        <authorList>
            <person name="Nakai R."/>
            <person name="Kusada H."/>
            <person name="Tamaki H."/>
        </authorList>
    </citation>
    <scope>NUCLEOTIDE SEQUENCE</scope>
    <source>
        <strain evidence="2">TMPK1</strain>
    </source>
</reference>
<dbReference type="PANTHER" id="PTHR30024:SF2">
    <property type="entry name" value="ABC TRANSPORTER SUBSTRATE-BINDING PROTEIN"/>
    <property type="match status" value="1"/>
</dbReference>
<dbReference type="Gene3D" id="3.40.190.10">
    <property type="entry name" value="Periplasmic binding protein-like II"/>
    <property type="match status" value="2"/>
</dbReference>
<dbReference type="Proteomes" id="UP000681075">
    <property type="component" value="Unassembled WGS sequence"/>
</dbReference>
<evidence type="ECO:0000256" key="1">
    <source>
        <dbReference type="SAM" id="SignalP"/>
    </source>
</evidence>
<dbReference type="AlphaFoldDB" id="A0A8S8XJD4"/>
<comment type="caution">
    <text evidence="2">The sequence shown here is derived from an EMBL/GenBank/DDBJ whole genome shotgun (WGS) entry which is preliminary data.</text>
</comment>
<proteinExistence type="predicted"/>